<keyword evidence="9" id="KW-0560">Oxidoreductase</keyword>
<keyword evidence="5 13" id="KW-0349">Heme</keyword>
<comment type="subcellular location">
    <subcellularLocation>
        <location evidence="2">Membrane</location>
    </subcellularLocation>
</comment>
<evidence type="ECO:0000256" key="6">
    <source>
        <dbReference type="ARBA" id="ARBA00022692"/>
    </source>
</evidence>
<sequence>MVLAPSFYFLKPSHWLMSIPTPDVSTYAAVFGLSVAALYWLVNLLNSHPFDNVRGPRSPSWLKGNRVQLFDPIDGIRFMHDITQKYGGVVRLQGVFGAREMFVSDPLALHSISVKDAANWQQPAEVLATNSVVFGEGLTSTHGEIHRKQRRMVNPAFSTTHMRNLVPIFYTVGKQLRAAISADVTSGPQEVDMLSWTARSALELIGQSGLGYSFDKLTVDEPNEYTSAVKNLLPLTFQIPVARAIAPWLPLKLRRFLAEIIPSGTLKQLMHIVGIMDRNAREVLRSKRNAIEEGQEAVQQQIAAGKDLISILLCANLKEKEADRLPESQLLGLMNGLIFAAMDTTSSAFARMLHVLALNPEIQDRLRQEVLTIHRQLGAEDLSYDVLSDLPYLDAFCREILRLYAPVPLNLRTAIKDTTLPLSSPIIGKDGVENRTIHVPAGTTAFGGLLIANTSAEIWGPDAHEFNPDRWLAPLPASVKDAHLPGIYSHMMTFWGGGSACFSFKFSQLELKVVLSILLQSFRFSPSKKEIIWRQSGLQFPSVAGATSLGMPVIVETL</sequence>
<protein>
    <submittedName>
        <fullName evidence="14">Cytochrome P450</fullName>
    </submittedName>
</protein>
<dbReference type="EMBL" id="KV417496">
    <property type="protein sequence ID" value="KZP29867.1"/>
    <property type="molecule type" value="Genomic_DNA"/>
</dbReference>
<reference evidence="14 15" key="1">
    <citation type="journal article" date="2016" name="Mol. Biol. Evol.">
        <title>Comparative Genomics of Early-Diverging Mushroom-Forming Fungi Provides Insights into the Origins of Lignocellulose Decay Capabilities.</title>
        <authorList>
            <person name="Nagy L.G."/>
            <person name="Riley R."/>
            <person name="Tritt A."/>
            <person name="Adam C."/>
            <person name="Daum C."/>
            <person name="Floudas D."/>
            <person name="Sun H."/>
            <person name="Yadav J.S."/>
            <person name="Pangilinan J."/>
            <person name="Larsson K.H."/>
            <person name="Matsuura K."/>
            <person name="Barry K."/>
            <person name="Labutti K."/>
            <person name="Kuo R."/>
            <person name="Ohm R.A."/>
            <person name="Bhattacharya S.S."/>
            <person name="Shirouzu T."/>
            <person name="Yoshinaga Y."/>
            <person name="Martin F.M."/>
            <person name="Grigoriev I.V."/>
            <person name="Hibbett D.S."/>
        </authorList>
    </citation>
    <scope>NUCLEOTIDE SEQUENCE [LARGE SCALE GENOMIC DNA]</scope>
    <source>
        <strain evidence="14 15">CBS 109695</strain>
    </source>
</reference>
<dbReference type="GO" id="GO:0016020">
    <property type="term" value="C:membrane"/>
    <property type="evidence" value="ECO:0007669"/>
    <property type="project" value="UniProtKB-SubCell"/>
</dbReference>
<keyword evidence="6" id="KW-0812">Transmembrane</keyword>
<evidence type="ECO:0000256" key="4">
    <source>
        <dbReference type="ARBA" id="ARBA00010617"/>
    </source>
</evidence>
<accession>A0A166SUM9</accession>
<organism evidence="14 15">
    <name type="scientific">Athelia psychrophila</name>
    <dbReference type="NCBI Taxonomy" id="1759441"/>
    <lineage>
        <taxon>Eukaryota</taxon>
        <taxon>Fungi</taxon>
        <taxon>Dikarya</taxon>
        <taxon>Basidiomycota</taxon>
        <taxon>Agaricomycotina</taxon>
        <taxon>Agaricomycetes</taxon>
        <taxon>Agaricomycetidae</taxon>
        <taxon>Atheliales</taxon>
        <taxon>Atheliaceae</taxon>
        <taxon>Athelia</taxon>
    </lineage>
</organism>
<dbReference type="GO" id="GO:0016705">
    <property type="term" value="F:oxidoreductase activity, acting on paired donors, with incorporation or reduction of molecular oxygen"/>
    <property type="evidence" value="ECO:0007669"/>
    <property type="project" value="InterPro"/>
</dbReference>
<proteinExistence type="inferred from homology"/>
<dbReference type="Proteomes" id="UP000076532">
    <property type="component" value="Unassembled WGS sequence"/>
</dbReference>
<gene>
    <name evidence="14" type="ORF">FIBSPDRAFT_815495</name>
</gene>
<evidence type="ECO:0000256" key="2">
    <source>
        <dbReference type="ARBA" id="ARBA00004370"/>
    </source>
</evidence>
<dbReference type="OrthoDB" id="1470350at2759"/>
<name>A0A166SUM9_9AGAM</name>
<evidence type="ECO:0000313" key="15">
    <source>
        <dbReference type="Proteomes" id="UP000076532"/>
    </source>
</evidence>
<keyword evidence="11" id="KW-0503">Monooxygenase</keyword>
<dbReference type="PANTHER" id="PTHR24305">
    <property type="entry name" value="CYTOCHROME P450"/>
    <property type="match status" value="1"/>
</dbReference>
<dbReference type="PRINTS" id="PR00465">
    <property type="entry name" value="EP450IV"/>
</dbReference>
<dbReference type="InterPro" id="IPR050121">
    <property type="entry name" value="Cytochrome_P450_monoxygenase"/>
</dbReference>
<comment type="similarity">
    <text evidence="4">Belongs to the cytochrome P450 family.</text>
</comment>
<dbReference type="InterPro" id="IPR002403">
    <property type="entry name" value="Cyt_P450_E_grp-IV"/>
</dbReference>
<dbReference type="GO" id="GO:0020037">
    <property type="term" value="F:heme binding"/>
    <property type="evidence" value="ECO:0007669"/>
    <property type="project" value="InterPro"/>
</dbReference>
<keyword evidence="15" id="KW-1185">Reference proteome</keyword>
<dbReference type="InterPro" id="IPR001128">
    <property type="entry name" value="Cyt_P450"/>
</dbReference>
<evidence type="ECO:0000256" key="5">
    <source>
        <dbReference type="ARBA" id="ARBA00022617"/>
    </source>
</evidence>
<comment type="pathway">
    <text evidence="3">Secondary metabolite biosynthesis; terpenoid biosynthesis.</text>
</comment>
<dbReference type="GO" id="GO:0005506">
    <property type="term" value="F:iron ion binding"/>
    <property type="evidence" value="ECO:0007669"/>
    <property type="project" value="InterPro"/>
</dbReference>
<evidence type="ECO:0000256" key="7">
    <source>
        <dbReference type="ARBA" id="ARBA00022723"/>
    </source>
</evidence>
<evidence type="ECO:0000256" key="12">
    <source>
        <dbReference type="ARBA" id="ARBA00023136"/>
    </source>
</evidence>
<keyword evidence="12" id="KW-0472">Membrane</keyword>
<comment type="cofactor">
    <cofactor evidence="1 13">
        <name>heme</name>
        <dbReference type="ChEBI" id="CHEBI:30413"/>
    </cofactor>
</comment>
<dbReference type="PANTHER" id="PTHR24305:SF166">
    <property type="entry name" value="CYTOCHROME P450 12A4, MITOCHONDRIAL-RELATED"/>
    <property type="match status" value="1"/>
</dbReference>
<dbReference type="GO" id="GO:0004497">
    <property type="term" value="F:monooxygenase activity"/>
    <property type="evidence" value="ECO:0007669"/>
    <property type="project" value="UniProtKB-KW"/>
</dbReference>
<dbReference type="CDD" id="cd11069">
    <property type="entry name" value="CYP_FUM15-like"/>
    <property type="match status" value="1"/>
</dbReference>
<evidence type="ECO:0000256" key="10">
    <source>
        <dbReference type="ARBA" id="ARBA00023004"/>
    </source>
</evidence>
<dbReference type="AlphaFoldDB" id="A0A166SUM9"/>
<feature type="binding site" description="axial binding residue" evidence="13">
    <location>
        <position position="501"/>
    </location>
    <ligand>
        <name>heme</name>
        <dbReference type="ChEBI" id="CHEBI:30413"/>
    </ligand>
    <ligandPart>
        <name>Fe</name>
        <dbReference type="ChEBI" id="CHEBI:18248"/>
    </ligandPart>
</feature>
<evidence type="ECO:0000256" key="1">
    <source>
        <dbReference type="ARBA" id="ARBA00001971"/>
    </source>
</evidence>
<dbReference type="STRING" id="436010.A0A166SUM9"/>
<dbReference type="SUPFAM" id="SSF48264">
    <property type="entry name" value="Cytochrome P450"/>
    <property type="match status" value="1"/>
</dbReference>
<keyword evidence="10 13" id="KW-0408">Iron</keyword>
<dbReference type="Gene3D" id="1.10.630.10">
    <property type="entry name" value="Cytochrome P450"/>
    <property type="match status" value="1"/>
</dbReference>
<dbReference type="InterPro" id="IPR036396">
    <property type="entry name" value="Cyt_P450_sf"/>
</dbReference>
<evidence type="ECO:0000256" key="8">
    <source>
        <dbReference type="ARBA" id="ARBA00022989"/>
    </source>
</evidence>
<evidence type="ECO:0000256" key="3">
    <source>
        <dbReference type="ARBA" id="ARBA00004721"/>
    </source>
</evidence>
<keyword evidence="7 13" id="KW-0479">Metal-binding</keyword>
<evidence type="ECO:0000256" key="11">
    <source>
        <dbReference type="ARBA" id="ARBA00023033"/>
    </source>
</evidence>
<dbReference type="Pfam" id="PF00067">
    <property type="entry name" value="p450"/>
    <property type="match status" value="1"/>
</dbReference>
<evidence type="ECO:0000256" key="13">
    <source>
        <dbReference type="PIRSR" id="PIRSR602403-1"/>
    </source>
</evidence>
<evidence type="ECO:0000313" key="14">
    <source>
        <dbReference type="EMBL" id="KZP29867.1"/>
    </source>
</evidence>
<evidence type="ECO:0000256" key="9">
    <source>
        <dbReference type="ARBA" id="ARBA00023002"/>
    </source>
</evidence>
<keyword evidence="8" id="KW-1133">Transmembrane helix</keyword>